<accession>A0A2V5KWB1</accession>
<comment type="caution">
    <text evidence="1">The sequence shown here is derived from an EMBL/GenBank/DDBJ whole genome shotgun (WGS) entry which is preliminary data.</text>
</comment>
<evidence type="ECO:0000313" key="1">
    <source>
        <dbReference type="EMBL" id="PYI56577.1"/>
    </source>
</evidence>
<keyword evidence="2" id="KW-1185">Reference proteome</keyword>
<evidence type="ECO:0000313" key="2">
    <source>
        <dbReference type="Proteomes" id="UP000247476"/>
    </source>
</evidence>
<gene>
    <name evidence="1" type="ORF">DLM86_06310</name>
</gene>
<dbReference type="EMBL" id="QJVJ01000002">
    <property type="protein sequence ID" value="PYI56577.1"/>
    <property type="molecule type" value="Genomic_DNA"/>
</dbReference>
<reference evidence="1 2" key="1">
    <citation type="submission" date="2018-05" db="EMBL/GenBank/DDBJ databases">
        <title>Paenibacillus flagellatus sp. nov., isolated from selenium mineral soil.</title>
        <authorList>
            <person name="Dai X."/>
        </authorList>
    </citation>
    <scope>NUCLEOTIDE SEQUENCE [LARGE SCALE GENOMIC DNA]</scope>
    <source>
        <strain evidence="1 2">DXL2</strain>
    </source>
</reference>
<dbReference type="OrthoDB" id="2616095at2"/>
<dbReference type="Proteomes" id="UP000247476">
    <property type="component" value="Unassembled WGS sequence"/>
</dbReference>
<organism evidence="1 2">
    <name type="scientific">Paenibacillus flagellatus</name>
    <dbReference type="NCBI Taxonomy" id="2211139"/>
    <lineage>
        <taxon>Bacteria</taxon>
        <taxon>Bacillati</taxon>
        <taxon>Bacillota</taxon>
        <taxon>Bacilli</taxon>
        <taxon>Bacillales</taxon>
        <taxon>Paenibacillaceae</taxon>
        <taxon>Paenibacillus</taxon>
    </lineage>
</organism>
<protein>
    <submittedName>
        <fullName evidence="1">Uncharacterized protein</fullName>
    </submittedName>
</protein>
<dbReference type="RefSeq" id="WP_110839104.1">
    <property type="nucleotide sequence ID" value="NZ_QJVJ01000002.1"/>
</dbReference>
<name>A0A2V5KWB1_9BACL</name>
<sequence>MHPEKSSLITAYIKLLNQTPDKLENAQKIRDFLSDTVQIKKFVPPTVEFVSILRYKKPRIHRAIMDSLMPRTSMHMVFQLNIGYEKALESIGLTNDYFK</sequence>
<dbReference type="AlphaFoldDB" id="A0A2V5KWB1"/>
<proteinExistence type="predicted"/>